<dbReference type="EMBL" id="CP157762">
    <property type="protein sequence ID" value="XBP95554.1"/>
    <property type="molecule type" value="Genomic_DNA"/>
</dbReference>
<reference evidence="3" key="1">
    <citation type="submission" date="2024-01" db="EMBL/GenBank/DDBJ databases">
        <title>The genome sequence of Micromonospora mangrovi CCTCC AA 2012012.</title>
        <authorList>
            <person name="Gao J."/>
        </authorList>
    </citation>
    <scope>NUCLEOTIDE SEQUENCE</scope>
    <source>
        <strain evidence="3">CCTCC AA 2012012</strain>
    </source>
</reference>
<dbReference type="Gene3D" id="3.20.20.220">
    <property type="match status" value="1"/>
</dbReference>
<name>A0AAU7MDH8_9ACTN</name>
<dbReference type="Pfam" id="PF01619">
    <property type="entry name" value="Pro_dh"/>
    <property type="match status" value="1"/>
</dbReference>
<gene>
    <name evidence="4" type="ORF">ABUL08_09250</name>
    <name evidence="3" type="ORF">VK199_09205</name>
</gene>
<evidence type="ECO:0000313" key="4">
    <source>
        <dbReference type="EMBL" id="XCH76257.1"/>
    </source>
</evidence>
<dbReference type="GO" id="GO:0004657">
    <property type="term" value="F:proline dehydrogenase activity"/>
    <property type="evidence" value="ECO:0007669"/>
    <property type="project" value="InterPro"/>
</dbReference>
<accession>A0AAU7MDH8</accession>
<dbReference type="InterPro" id="IPR002872">
    <property type="entry name" value="Proline_DH_dom"/>
</dbReference>
<dbReference type="RefSeq" id="WP_350936478.1">
    <property type="nucleotide sequence ID" value="NZ_CP157762.1"/>
</dbReference>
<dbReference type="PANTHER" id="PTHR13914">
    <property type="entry name" value="PROLINE OXIDASE"/>
    <property type="match status" value="1"/>
</dbReference>
<reference evidence="4" key="2">
    <citation type="submission" date="2024-06" db="EMBL/GenBank/DDBJ databases">
        <title>Micromonospora mangrovi CCTCC AA 2012012 genome sequences.</title>
        <authorList>
            <person name="Gao J."/>
        </authorList>
    </citation>
    <scope>NUCLEOTIDE SEQUENCE</scope>
    <source>
        <strain evidence="4">CCTCC AA 2012012</strain>
    </source>
</reference>
<proteinExistence type="predicted"/>
<sequence length="317" mass="34601">MSVTSDDLAARDAAAALRTLALDEELKRRVSDDPALHAVAHRVARRYIAGEGVDDALRVVAETNRSGHAATVDYMGESCRDADEAARETDVFLDLSRRLAGAGARSSVSLDLSHIGLVVDEELGYRQAVRIAEATAGHGQEMIISMEGTDRTDAILRLHRRLCARFTHVGVTVQARLHRTGTDLPRLLDLPGRIRLVKGAYPAAEAIAHPRDSQGLREAYLTHARTLLESGHPVSIATHDRDLLDRIAPVAAASGSQSYEFETLLGLGRDHLDRLAAAGHPTREYVVFGDQWWLYTCNRIAEDPIRLLQALVDATTA</sequence>
<dbReference type="InterPro" id="IPR029041">
    <property type="entry name" value="FAD-linked_oxidoreductase-like"/>
</dbReference>
<evidence type="ECO:0000256" key="1">
    <source>
        <dbReference type="ARBA" id="ARBA00023002"/>
    </source>
</evidence>
<keyword evidence="1" id="KW-0560">Oxidoreductase</keyword>
<dbReference type="PANTHER" id="PTHR13914:SF0">
    <property type="entry name" value="PROLINE DEHYDROGENASE 1, MITOCHONDRIAL"/>
    <property type="match status" value="1"/>
</dbReference>
<dbReference type="AlphaFoldDB" id="A0AAU7MDH8"/>
<organism evidence="3">
    <name type="scientific">Micromonospora sp. CCTCC AA 2012012</name>
    <dbReference type="NCBI Taxonomy" id="3111921"/>
    <lineage>
        <taxon>Bacteria</taxon>
        <taxon>Bacillati</taxon>
        <taxon>Actinomycetota</taxon>
        <taxon>Actinomycetes</taxon>
        <taxon>Micromonosporales</taxon>
        <taxon>Micromonosporaceae</taxon>
        <taxon>Micromonospora</taxon>
    </lineage>
</organism>
<dbReference type="SUPFAM" id="SSF51730">
    <property type="entry name" value="FAD-linked oxidoreductase"/>
    <property type="match status" value="1"/>
</dbReference>
<dbReference type="GO" id="GO:0006562">
    <property type="term" value="P:L-proline catabolic process"/>
    <property type="evidence" value="ECO:0007669"/>
    <property type="project" value="InterPro"/>
</dbReference>
<feature type="domain" description="Proline dehydrogenase" evidence="2">
    <location>
        <begin position="57"/>
        <end position="290"/>
    </location>
</feature>
<dbReference type="InterPro" id="IPR015659">
    <property type="entry name" value="Proline_oxidase"/>
</dbReference>
<evidence type="ECO:0000313" key="3">
    <source>
        <dbReference type="EMBL" id="XBP95554.1"/>
    </source>
</evidence>
<dbReference type="EMBL" id="CP159342">
    <property type="protein sequence ID" value="XCH76257.1"/>
    <property type="molecule type" value="Genomic_DNA"/>
</dbReference>
<evidence type="ECO:0000259" key="2">
    <source>
        <dbReference type="Pfam" id="PF01619"/>
    </source>
</evidence>
<protein>
    <submittedName>
        <fullName evidence="3">Proline dehydrogenase family protein</fullName>
    </submittedName>
</protein>